<dbReference type="Pfam" id="PF00072">
    <property type="entry name" value="Response_reg"/>
    <property type="match status" value="1"/>
</dbReference>
<dbReference type="EMBL" id="WIOL01000003">
    <property type="protein sequence ID" value="MQT17377.1"/>
    <property type="molecule type" value="Genomic_DNA"/>
</dbReference>
<evidence type="ECO:0000313" key="5">
    <source>
        <dbReference type="Proteomes" id="UP000481327"/>
    </source>
</evidence>
<dbReference type="InterPro" id="IPR011006">
    <property type="entry name" value="CheY-like_superfamily"/>
</dbReference>
<dbReference type="InterPro" id="IPR001789">
    <property type="entry name" value="Sig_transdc_resp-reg_receiver"/>
</dbReference>
<reference evidence="4 5" key="1">
    <citation type="submission" date="2019-09" db="EMBL/GenBank/DDBJ databases">
        <title>Polymorphobacter sp. isolated from a lake in China.</title>
        <authorList>
            <person name="Liu Z."/>
        </authorList>
    </citation>
    <scope>NUCLEOTIDE SEQUENCE [LARGE SCALE GENOMIC DNA]</scope>
    <source>
        <strain evidence="4 5">D40P</strain>
    </source>
</reference>
<evidence type="ECO:0000256" key="2">
    <source>
        <dbReference type="PROSITE-ProRule" id="PRU00169"/>
    </source>
</evidence>
<gene>
    <name evidence="4" type="ORF">F3168_08885</name>
</gene>
<dbReference type="Proteomes" id="UP000481327">
    <property type="component" value="Unassembled WGS sequence"/>
</dbReference>
<comment type="caution">
    <text evidence="4">The sequence shown here is derived from an EMBL/GenBank/DDBJ whole genome shotgun (WGS) entry which is preliminary data.</text>
</comment>
<dbReference type="GO" id="GO:0000160">
    <property type="term" value="P:phosphorelay signal transduction system"/>
    <property type="evidence" value="ECO:0007669"/>
    <property type="project" value="InterPro"/>
</dbReference>
<organism evidence="4 5">
    <name type="scientific">Sandarakinorhabdus fusca</name>
    <dbReference type="NCBI Taxonomy" id="1439888"/>
    <lineage>
        <taxon>Bacteria</taxon>
        <taxon>Pseudomonadati</taxon>
        <taxon>Pseudomonadota</taxon>
        <taxon>Alphaproteobacteria</taxon>
        <taxon>Sphingomonadales</taxon>
        <taxon>Sphingosinicellaceae</taxon>
        <taxon>Sandarakinorhabdus</taxon>
    </lineage>
</organism>
<keyword evidence="5" id="KW-1185">Reference proteome</keyword>
<dbReference type="PANTHER" id="PTHR44591:SF21">
    <property type="entry name" value="TWO-COMPONENT RESPONSE REGULATOR"/>
    <property type="match status" value="1"/>
</dbReference>
<sequence length="117" mass="12684">MPKTILVVEDEPLVREMLVIDLEDAGFAVLTADSGETALAHLASETPIELLFTDIKLVTPMTGWTIAREARALRPGIGVIYATGYAPDIPDLVEGARFFKKPYIPTQIVTAANEMLG</sequence>
<keyword evidence="1 2" id="KW-0597">Phosphoprotein</keyword>
<dbReference type="InterPro" id="IPR050595">
    <property type="entry name" value="Bact_response_regulator"/>
</dbReference>
<proteinExistence type="predicted"/>
<dbReference type="RefSeq" id="WP_152577851.1">
    <property type="nucleotide sequence ID" value="NZ_JAATJI010000002.1"/>
</dbReference>
<dbReference type="Gene3D" id="3.40.50.2300">
    <property type="match status" value="1"/>
</dbReference>
<dbReference type="SUPFAM" id="SSF52172">
    <property type="entry name" value="CheY-like"/>
    <property type="match status" value="1"/>
</dbReference>
<evidence type="ECO:0000259" key="3">
    <source>
        <dbReference type="PROSITE" id="PS50110"/>
    </source>
</evidence>
<dbReference type="PANTHER" id="PTHR44591">
    <property type="entry name" value="STRESS RESPONSE REGULATOR PROTEIN 1"/>
    <property type="match status" value="1"/>
</dbReference>
<evidence type="ECO:0000256" key="1">
    <source>
        <dbReference type="ARBA" id="ARBA00022553"/>
    </source>
</evidence>
<evidence type="ECO:0000313" key="4">
    <source>
        <dbReference type="EMBL" id="MQT17377.1"/>
    </source>
</evidence>
<dbReference type="OrthoDB" id="9800897at2"/>
<dbReference type="SMART" id="SM00448">
    <property type="entry name" value="REC"/>
    <property type="match status" value="1"/>
</dbReference>
<accession>A0A7C9GP92</accession>
<name>A0A7C9GP92_9SPHN</name>
<feature type="domain" description="Response regulatory" evidence="3">
    <location>
        <begin position="4"/>
        <end position="116"/>
    </location>
</feature>
<dbReference type="PROSITE" id="PS50110">
    <property type="entry name" value="RESPONSE_REGULATORY"/>
    <property type="match status" value="1"/>
</dbReference>
<dbReference type="AlphaFoldDB" id="A0A7C9GP92"/>
<protein>
    <submittedName>
        <fullName evidence="4">Response regulator</fullName>
    </submittedName>
</protein>
<feature type="modified residue" description="4-aspartylphosphate" evidence="2">
    <location>
        <position position="54"/>
    </location>
</feature>